<dbReference type="PANTHER" id="PTHR37984">
    <property type="entry name" value="PROTEIN CBG26694"/>
    <property type="match status" value="1"/>
</dbReference>
<dbReference type="SUPFAM" id="SSF56672">
    <property type="entry name" value="DNA/RNA polymerases"/>
    <property type="match status" value="1"/>
</dbReference>
<dbReference type="Gene3D" id="3.10.10.10">
    <property type="entry name" value="HIV Type 1 Reverse Transcriptase, subunit A, domain 1"/>
    <property type="match status" value="1"/>
</dbReference>
<dbReference type="InterPro" id="IPR043502">
    <property type="entry name" value="DNA/RNA_pol_sf"/>
</dbReference>
<protein>
    <submittedName>
        <fullName evidence="1">Uncharacterized protein</fullName>
    </submittedName>
</protein>
<dbReference type="InterPro" id="IPR050951">
    <property type="entry name" value="Retrovirus_Pol_polyprotein"/>
</dbReference>
<dbReference type="PANTHER" id="PTHR37984:SF10">
    <property type="entry name" value="RIBONUCLEASE H"/>
    <property type="match status" value="1"/>
</dbReference>
<name>A0A7D9KAD1_PARCT</name>
<accession>A0A7D9KAD1</accession>
<dbReference type="AlphaFoldDB" id="A0A7D9KAD1"/>
<dbReference type="OrthoDB" id="6130485at2759"/>
<keyword evidence="2" id="KW-1185">Reference proteome</keyword>
<dbReference type="EMBL" id="CACRXK020032692">
    <property type="protein sequence ID" value="CAB4043585.1"/>
    <property type="molecule type" value="Genomic_DNA"/>
</dbReference>
<organism evidence="1 2">
    <name type="scientific">Paramuricea clavata</name>
    <name type="common">Red gorgonian</name>
    <name type="synonym">Violescent sea-whip</name>
    <dbReference type="NCBI Taxonomy" id="317549"/>
    <lineage>
        <taxon>Eukaryota</taxon>
        <taxon>Metazoa</taxon>
        <taxon>Cnidaria</taxon>
        <taxon>Anthozoa</taxon>
        <taxon>Octocorallia</taxon>
        <taxon>Malacalcyonacea</taxon>
        <taxon>Plexauridae</taxon>
        <taxon>Paramuricea</taxon>
    </lineage>
</organism>
<gene>
    <name evidence="1" type="ORF">PACLA_8A083755</name>
</gene>
<comment type="caution">
    <text evidence="1">The sequence shown here is derived from an EMBL/GenBank/DDBJ whole genome shotgun (WGS) entry which is preliminary data.</text>
</comment>
<sequence>NDPALLGRDWLTKSKLDWSRIFAVKSESVPGSVTEVLYKYSSLFSEGYGTVKDYKAQIHLKENVQPKFCKARTVPFALQEAVDKELDRLEAEGIIYKVDRSE</sequence>
<proteinExistence type="predicted"/>
<evidence type="ECO:0000313" key="1">
    <source>
        <dbReference type="EMBL" id="CAB4043585.1"/>
    </source>
</evidence>
<feature type="non-terminal residue" evidence="1">
    <location>
        <position position="1"/>
    </location>
</feature>
<evidence type="ECO:0000313" key="2">
    <source>
        <dbReference type="Proteomes" id="UP001152795"/>
    </source>
</evidence>
<reference evidence="1" key="1">
    <citation type="submission" date="2020-04" db="EMBL/GenBank/DDBJ databases">
        <authorList>
            <person name="Alioto T."/>
            <person name="Alioto T."/>
            <person name="Gomez Garrido J."/>
        </authorList>
    </citation>
    <scope>NUCLEOTIDE SEQUENCE</scope>
    <source>
        <strain evidence="1">A484AB</strain>
    </source>
</reference>
<dbReference type="Proteomes" id="UP001152795">
    <property type="component" value="Unassembled WGS sequence"/>
</dbReference>